<protein>
    <submittedName>
        <fullName evidence="1">DUF370 domain-containing protein</fullName>
    </submittedName>
</protein>
<dbReference type="InterPro" id="IPR007169">
    <property type="entry name" value="RemA-like"/>
</dbReference>
<dbReference type="NCBIfam" id="NF046065">
    <property type="entry name" value="MtxRegRemB"/>
    <property type="match status" value="1"/>
</dbReference>
<organism evidence="1 2">
    <name type="scientific">Natranaerobius trueperi</name>
    <dbReference type="NCBI Taxonomy" id="759412"/>
    <lineage>
        <taxon>Bacteria</taxon>
        <taxon>Bacillati</taxon>
        <taxon>Bacillota</taxon>
        <taxon>Clostridia</taxon>
        <taxon>Natranaerobiales</taxon>
        <taxon>Natranaerobiaceae</taxon>
        <taxon>Natranaerobius</taxon>
    </lineage>
</organism>
<dbReference type="EMBL" id="NIQC01000017">
    <property type="protein sequence ID" value="OWZ83467.1"/>
    <property type="molecule type" value="Genomic_DNA"/>
</dbReference>
<dbReference type="RefSeq" id="WP_089023793.1">
    <property type="nucleotide sequence ID" value="NZ_NIQC01000017.1"/>
</dbReference>
<proteinExistence type="predicted"/>
<dbReference type="OrthoDB" id="9811390at2"/>
<dbReference type="Proteomes" id="UP000214588">
    <property type="component" value="Unassembled WGS sequence"/>
</dbReference>
<gene>
    <name evidence="1" type="ORF">CDO51_08180</name>
</gene>
<keyword evidence="2" id="KW-1185">Reference proteome</keyword>
<reference evidence="1 2" key="1">
    <citation type="submission" date="2017-06" db="EMBL/GenBank/DDBJ databases">
        <title>Draft Genome Sequence of Natranaerobius trueperi halophilic, alkalithermophilic bacteria from soda lakes.</title>
        <authorList>
            <person name="Zhao B."/>
        </authorList>
    </citation>
    <scope>NUCLEOTIDE SEQUENCE [LARGE SCALE GENOMIC DNA]</scope>
    <source>
        <strain evidence="1 2">DSM 18760</strain>
    </source>
</reference>
<dbReference type="Pfam" id="PF04025">
    <property type="entry name" value="RemA-like"/>
    <property type="match status" value="1"/>
</dbReference>
<sequence length="98" mass="11225">MFVHIGENSVLPIKDIVGIFDVEILEDKATRDFLKISEEEGFVIKNDNDTERSFILTGQNIYFSPIASTTLKKRIDKLYSQQQKYADVFIDGAIIDNH</sequence>
<evidence type="ECO:0000313" key="1">
    <source>
        <dbReference type="EMBL" id="OWZ83467.1"/>
    </source>
</evidence>
<accession>A0A226BZD7</accession>
<evidence type="ECO:0000313" key="2">
    <source>
        <dbReference type="Proteomes" id="UP000214588"/>
    </source>
</evidence>
<comment type="caution">
    <text evidence="1">The sequence shown here is derived from an EMBL/GenBank/DDBJ whole genome shotgun (WGS) entry which is preliminary data.</text>
</comment>
<name>A0A226BZD7_9FIRM</name>
<dbReference type="AlphaFoldDB" id="A0A226BZD7"/>